<dbReference type="InterPro" id="IPR024961">
    <property type="entry name" value="T2SS_GspC_N"/>
</dbReference>
<evidence type="ECO:0000256" key="8">
    <source>
        <dbReference type="ARBA" id="ARBA00022989"/>
    </source>
</evidence>
<evidence type="ECO:0000259" key="10">
    <source>
        <dbReference type="Pfam" id="PF11356"/>
    </source>
</evidence>
<dbReference type="Pfam" id="PF11356">
    <property type="entry name" value="T2SSC"/>
    <property type="match status" value="1"/>
</dbReference>
<keyword evidence="7" id="KW-0653">Protein transport</keyword>
<gene>
    <name evidence="11" type="primary">gspC</name>
    <name evidence="11" type="ORF">ITX56_16105</name>
</gene>
<evidence type="ECO:0000313" key="11">
    <source>
        <dbReference type="EMBL" id="MBZ0059303.1"/>
    </source>
</evidence>
<evidence type="ECO:0000256" key="3">
    <source>
        <dbReference type="ARBA" id="ARBA00022448"/>
    </source>
</evidence>
<keyword evidence="12" id="KW-1185">Reference proteome</keyword>
<dbReference type="NCBIfam" id="TIGR01713">
    <property type="entry name" value="typeII_sec_gspC"/>
    <property type="match status" value="1"/>
</dbReference>
<keyword evidence="3" id="KW-0813">Transport</keyword>
<evidence type="ECO:0000256" key="2">
    <source>
        <dbReference type="ARBA" id="ARBA00007986"/>
    </source>
</evidence>
<comment type="similarity">
    <text evidence="2">Belongs to the GSP C family.</text>
</comment>
<sequence length="243" mass="26810">MFVLLIFSGQQGYVVFKEYKKVADSDPDNASAQSRTQQAEQAFALFQPAVNQPAAQQVAKKSLSAEVDGIISSDEAWLSFAVIKTPGGQKSLREGDPLPGYSDAFIEEINSDNVVVNYEGDRQVLALKRPDYFKGDINPSPAIKPKIDAGADNLHLDDYLVLKPYIEKGQLEGYQIKPKNASSFFSHSGLEKGDVVVKVNAVDMTRAEQAKSIIASWSKMREAEVVVRRHAHLENIRVNVLTN</sequence>
<evidence type="ECO:0000313" key="12">
    <source>
        <dbReference type="Proteomes" id="UP000706580"/>
    </source>
</evidence>
<keyword evidence="6" id="KW-0812">Transmembrane</keyword>
<evidence type="ECO:0000256" key="4">
    <source>
        <dbReference type="ARBA" id="ARBA00022475"/>
    </source>
</evidence>
<keyword evidence="9" id="KW-0472">Membrane</keyword>
<dbReference type="Gene3D" id="2.30.30.830">
    <property type="match status" value="1"/>
</dbReference>
<feature type="domain" description="Type II secretion system protein GspC N-terminal" evidence="10">
    <location>
        <begin position="30"/>
        <end position="127"/>
    </location>
</feature>
<dbReference type="EMBL" id="JADMNK010000009">
    <property type="protein sequence ID" value="MBZ0059303.1"/>
    <property type="molecule type" value="Genomic_DNA"/>
</dbReference>
<name>A0ABS7RZK6_9ENTR</name>
<dbReference type="InterPro" id="IPR001639">
    <property type="entry name" value="T2SS_protein-GspC"/>
</dbReference>
<organism evidence="11 12">
    <name type="scientific">Leclercia barmai</name>
    <dbReference type="NCBI Taxonomy" id="2785629"/>
    <lineage>
        <taxon>Bacteria</taxon>
        <taxon>Pseudomonadati</taxon>
        <taxon>Pseudomonadota</taxon>
        <taxon>Gammaproteobacteria</taxon>
        <taxon>Enterobacterales</taxon>
        <taxon>Enterobacteriaceae</taxon>
        <taxon>Leclercia</taxon>
    </lineage>
</organism>
<keyword evidence="4" id="KW-1003">Cell membrane</keyword>
<keyword evidence="5" id="KW-0997">Cell inner membrane</keyword>
<protein>
    <submittedName>
        <fullName evidence="11">Type II secretion system protein GspC</fullName>
    </submittedName>
</protein>
<evidence type="ECO:0000256" key="7">
    <source>
        <dbReference type="ARBA" id="ARBA00022927"/>
    </source>
</evidence>
<dbReference type="SUPFAM" id="SSF50156">
    <property type="entry name" value="PDZ domain-like"/>
    <property type="match status" value="1"/>
</dbReference>
<dbReference type="RefSeq" id="WP_223075111.1">
    <property type="nucleotide sequence ID" value="NZ_JADMNK010000009.1"/>
</dbReference>
<comment type="caution">
    <text evidence="11">The sequence shown here is derived from an EMBL/GenBank/DDBJ whole genome shotgun (WGS) entry which is preliminary data.</text>
</comment>
<evidence type="ECO:0000256" key="9">
    <source>
        <dbReference type="ARBA" id="ARBA00023136"/>
    </source>
</evidence>
<accession>A0ABS7RZK6</accession>
<reference evidence="11 12" key="1">
    <citation type="submission" date="2020-11" db="EMBL/GenBank/DDBJ databases">
        <title>Draft Genome of Enterobacter sp. strain EMC7.</title>
        <authorList>
            <person name="Barman P."/>
            <person name="Sinha S."/>
            <person name="Sen S."/>
            <person name="Chakraborty R."/>
        </authorList>
    </citation>
    <scope>NUCLEOTIDE SEQUENCE [LARGE SCALE GENOMIC DNA]</scope>
    <source>
        <strain evidence="11 12">EMC7</strain>
    </source>
</reference>
<dbReference type="Gene3D" id="2.30.42.10">
    <property type="match status" value="1"/>
</dbReference>
<dbReference type="Proteomes" id="UP000706580">
    <property type="component" value="Unassembled WGS sequence"/>
</dbReference>
<keyword evidence="8" id="KW-1133">Transmembrane helix</keyword>
<evidence type="ECO:0000256" key="6">
    <source>
        <dbReference type="ARBA" id="ARBA00022692"/>
    </source>
</evidence>
<evidence type="ECO:0000256" key="5">
    <source>
        <dbReference type="ARBA" id="ARBA00022519"/>
    </source>
</evidence>
<comment type="subcellular location">
    <subcellularLocation>
        <location evidence="1">Cell inner membrane</location>
    </subcellularLocation>
</comment>
<dbReference type="InterPro" id="IPR036034">
    <property type="entry name" value="PDZ_sf"/>
</dbReference>
<evidence type="ECO:0000256" key="1">
    <source>
        <dbReference type="ARBA" id="ARBA00004533"/>
    </source>
</evidence>
<proteinExistence type="inferred from homology"/>